<proteinExistence type="predicted"/>
<evidence type="ECO:0000313" key="2">
    <source>
        <dbReference type="EMBL" id="CAG6394545.1"/>
    </source>
</evidence>
<evidence type="ECO:0000256" key="1">
    <source>
        <dbReference type="SAM" id="MobiDB-lite"/>
    </source>
</evidence>
<organism evidence="2 3">
    <name type="scientific">Actinacidiphila cocklensis</name>
    <dbReference type="NCBI Taxonomy" id="887465"/>
    <lineage>
        <taxon>Bacteria</taxon>
        <taxon>Bacillati</taxon>
        <taxon>Actinomycetota</taxon>
        <taxon>Actinomycetes</taxon>
        <taxon>Kitasatosporales</taxon>
        <taxon>Streptomycetaceae</taxon>
        <taxon>Actinacidiphila</taxon>
    </lineage>
</organism>
<evidence type="ECO:0000313" key="3">
    <source>
        <dbReference type="Proteomes" id="UP001152519"/>
    </source>
</evidence>
<name>A0A9W4GTD3_9ACTN</name>
<dbReference type="EMBL" id="CAJSLV010000056">
    <property type="protein sequence ID" value="CAG6394545.1"/>
    <property type="molecule type" value="Genomic_DNA"/>
</dbReference>
<feature type="region of interest" description="Disordered" evidence="1">
    <location>
        <begin position="1"/>
        <end position="40"/>
    </location>
</feature>
<dbReference type="RefSeq" id="WP_251491092.1">
    <property type="nucleotide sequence ID" value="NZ_CAJSLV010000056.1"/>
</dbReference>
<protein>
    <submittedName>
        <fullName evidence="2">Uncharacterized protein</fullName>
    </submittedName>
</protein>
<dbReference type="AlphaFoldDB" id="A0A9W4GTD3"/>
<accession>A0A9W4GTD3</accession>
<sequence>MRNHVRHSRSERTRPAFEEGHERDAAFAYPAGEPAGSDADASDDLMDGIDGIDADEAFEEDFGDVVRLSCPDCGRPIAVFADEERLPQHALCATPWNPFGLTVCGGSGRAVADARPADGLAGGDRQDLAALLTLPAGLDWRTQPFSHVGGPESRPFHLPEQGLAA</sequence>
<feature type="region of interest" description="Disordered" evidence="1">
    <location>
        <begin position="144"/>
        <end position="165"/>
    </location>
</feature>
<comment type="caution">
    <text evidence="2">The sequence shown here is derived from an EMBL/GenBank/DDBJ whole genome shotgun (WGS) entry which is preliminary data.</text>
</comment>
<reference evidence="2" key="1">
    <citation type="submission" date="2021-05" db="EMBL/GenBank/DDBJ databases">
        <authorList>
            <person name="Arsene-Ploetze F."/>
        </authorList>
    </citation>
    <scope>NUCLEOTIDE SEQUENCE</scope>
    <source>
        <strain evidence="2">DSM 42138</strain>
    </source>
</reference>
<gene>
    <name evidence="2" type="ORF">SCOCK_270126</name>
</gene>
<keyword evidence="3" id="KW-1185">Reference proteome</keyword>
<dbReference type="Proteomes" id="UP001152519">
    <property type="component" value="Unassembled WGS sequence"/>
</dbReference>
<feature type="compositionally biased region" description="Basic and acidic residues" evidence="1">
    <location>
        <begin position="8"/>
        <end position="25"/>
    </location>
</feature>